<dbReference type="AlphaFoldDB" id="A0A5J4UE38"/>
<comment type="caution">
    <text evidence="2">The sequence shown here is derived from an EMBL/GenBank/DDBJ whole genome shotgun (WGS) entry which is preliminary data.</text>
</comment>
<feature type="non-terminal residue" evidence="2">
    <location>
        <position position="1"/>
    </location>
</feature>
<feature type="region of interest" description="Disordered" evidence="1">
    <location>
        <begin position="297"/>
        <end position="318"/>
    </location>
</feature>
<dbReference type="PANTHER" id="PTHR11319:SF35">
    <property type="entry name" value="OUTER MEMBRANE PROTEIN PMPC-RELATED"/>
    <property type="match status" value="1"/>
</dbReference>
<dbReference type="SUPFAM" id="SSF51126">
    <property type="entry name" value="Pectin lyase-like"/>
    <property type="match status" value="1"/>
</dbReference>
<feature type="non-terminal residue" evidence="2">
    <location>
        <position position="381"/>
    </location>
</feature>
<evidence type="ECO:0000313" key="3">
    <source>
        <dbReference type="Proteomes" id="UP000324800"/>
    </source>
</evidence>
<evidence type="ECO:0000313" key="2">
    <source>
        <dbReference type="EMBL" id="KAA6368484.1"/>
    </source>
</evidence>
<sequence>CGFKGDWGIVQFGGTFDFNIANGGLLSIINTTFKNCYSNKGGAFLLSVSNGGKATLTNTKFLGCYSNRGGAIYVELDLDSELILQNQCQFSDCYSDRQNGGGIEAYMPKGGKVTLSGAIFRNCSAINGGAISVYSVQNCILTIGNGCSFDNCKASNKGGGLYVDLNFNASVQFNIRDAQIGYCSASFLGGGIFLAGDGDYNPSSNGLDFRGLKINYNNTATYGGKTLFVVMSKLKEWCQYGNNGQFVKGNYSDSTSNETDLQGIPINTTQFNKLNLSQIIQKQVYLEQYWNKVEDKVDDQDKEQDKEQEQDQYSDDDDQYYDGDIVALKVVVLAQQIAVLITIQDVLIVPKIEDWLKQFHIHKHIQIFQVWINITMNAFLA</sequence>
<name>A0A5J4UE38_9EUKA</name>
<gene>
    <name evidence="2" type="ORF">EZS28_035989</name>
</gene>
<accession>A0A5J4UE38</accession>
<evidence type="ECO:0000256" key="1">
    <source>
        <dbReference type="SAM" id="MobiDB-lite"/>
    </source>
</evidence>
<dbReference type="OrthoDB" id="10679795at2759"/>
<dbReference type="Proteomes" id="UP000324800">
    <property type="component" value="Unassembled WGS sequence"/>
</dbReference>
<dbReference type="PANTHER" id="PTHR11319">
    <property type="entry name" value="G PROTEIN-COUPLED RECEPTOR-RELATED"/>
    <property type="match status" value="1"/>
</dbReference>
<evidence type="ECO:0008006" key="4">
    <source>
        <dbReference type="Google" id="ProtNLM"/>
    </source>
</evidence>
<reference evidence="2 3" key="1">
    <citation type="submission" date="2019-03" db="EMBL/GenBank/DDBJ databases">
        <title>Single cell metagenomics reveals metabolic interactions within the superorganism composed of flagellate Streblomastix strix and complex community of Bacteroidetes bacteria on its surface.</title>
        <authorList>
            <person name="Treitli S.C."/>
            <person name="Kolisko M."/>
            <person name="Husnik F."/>
            <person name="Keeling P."/>
            <person name="Hampl V."/>
        </authorList>
    </citation>
    <scope>NUCLEOTIDE SEQUENCE [LARGE SCALE GENOMIC DNA]</scope>
    <source>
        <strain evidence="2">ST1C</strain>
    </source>
</reference>
<dbReference type="EMBL" id="SNRW01017298">
    <property type="protein sequence ID" value="KAA6368484.1"/>
    <property type="molecule type" value="Genomic_DNA"/>
</dbReference>
<protein>
    <recommendedName>
        <fullName evidence="4">Right handed beta helix domain-containing protein</fullName>
    </recommendedName>
</protein>
<proteinExistence type="predicted"/>
<organism evidence="2 3">
    <name type="scientific">Streblomastix strix</name>
    <dbReference type="NCBI Taxonomy" id="222440"/>
    <lineage>
        <taxon>Eukaryota</taxon>
        <taxon>Metamonada</taxon>
        <taxon>Preaxostyla</taxon>
        <taxon>Oxymonadida</taxon>
        <taxon>Streblomastigidae</taxon>
        <taxon>Streblomastix</taxon>
    </lineage>
</organism>
<dbReference type="InterPro" id="IPR011050">
    <property type="entry name" value="Pectin_lyase_fold/virulence"/>
</dbReference>